<keyword evidence="3 6" id="KW-0520">NAD</keyword>
<keyword evidence="1 6" id="KW-0056">Arginine metabolism</keyword>
<dbReference type="Proteomes" id="UP000254220">
    <property type="component" value="Unassembled WGS sequence"/>
</dbReference>
<evidence type="ECO:0000256" key="5">
    <source>
        <dbReference type="ARBA" id="ARBA00061706"/>
    </source>
</evidence>
<name>A0A379XQX8_SALER</name>
<accession>A0A379XQX8</accession>
<dbReference type="InterPro" id="IPR016163">
    <property type="entry name" value="Ald_DH_C"/>
</dbReference>
<feature type="binding site" evidence="6">
    <location>
        <begin position="471"/>
        <end position="476"/>
    </location>
    <ligand>
        <name>NAD(+)</name>
        <dbReference type="ChEBI" id="CHEBI:57540"/>
    </ligand>
</feature>
<dbReference type="InterPro" id="IPR015590">
    <property type="entry name" value="Aldehyde_DH_dom"/>
</dbReference>
<dbReference type="NCBIfam" id="NF006992">
    <property type="entry name" value="PRK09457.1"/>
    <property type="match status" value="1"/>
</dbReference>
<dbReference type="AlphaFoldDB" id="A0A379XQX8"/>
<dbReference type="InterPro" id="IPR016160">
    <property type="entry name" value="Ald_DH_CS_CYS"/>
</dbReference>
<dbReference type="PROSITE" id="PS00687">
    <property type="entry name" value="ALDEHYDE_DEHYDR_GLU"/>
    <property type="match status" value="1"/>
</dbReference>
<evidence type="ECO:0000259" key="8">
    <source>
        <dbReference type="Pfam" id="PF00171"/>
    </source>
</evidence>
<dbReference type="Pfam" id="PF04958">
    <property type="entry name" value="AstA"/>
    <property type="match status" value="1"/>
</dbReference>
<feature type="active site" evidence="6 7">
    <location>
        <position position="494"/>
    </location>
</feature>
<dbReference type="CDD" id="cd07095">
    <property type="entry name" value="ALDH_SGSD_AstD"/>
    <property type="match status" value="1"/>
</dbReference>
<dbReference type="PANTHER" id="PTHR11699">
    <property type="entry name" value="ALDEHYDE DEHYDROGENASE-RELATED"/>
    <property type="match status" value="1"/>
</dbReference>
<dbReference type="EC" id="1.2.1.71" evidence="6"/>
<dbReference type="HAMAP" id="MF_01174">
    <property type="entry name" value="Aldedh_AstD"/>
    <property type="match status" value="1"/>
</dbReference>
<comment type="similarity">
    <text evidence="5 6">Belongs to the aldehyde dehydrogenase family. AstD subfamily.</text>
</comment>
<dbReference type="EMBL" id="UGYB01000001">
    <property type="protein sequence ID" value="SUI02926.1"/>
    <property type="molecule type" value="Genomic_DNA"/>
</dbReference>
<dbReference type="NCBIfam" id="TIGR03243">
    <property type="entry name" value="arg_catab_AOST"/>
    <property type="match status" value="1"/>
</dbReference>
<dbReference type="SUPFAM" id="SSF53720">
    <property type="entry name" value="ALDH-like"/>
    <property type="match status" value="1"/>
</dbReference>
<sequence>MVHASKELNVYNALPTLFLSNDHTGSSELCTLFLDPEWRKEGNGYLLSKSRFMFMAAFRDKFNEKVVAEMRGVIDEHGYSPFWQSLGKRFFSMDFSRADFLCGTGQKAFIAELMPKHPIYTHFLSEEAQAVIGEVHPQTAPARAVLEKEGFRYRHYIDIFDGGPTLECDIDRVRAIRKSRLVEVAEGQPAPGDYPVCLVANENYHHFRARAGARRSADLTTCTYRRAVGRAEMSRGRPRSTGTSLRRGENRMTLWINGDWITGQGERRSKTNPVSAEILWQGNDADAAQVAEACQAARAAFPCWARQPFAARQAIVEKFAVLLEAHKADLTTVIARETGKPRWEAATEVTAMINKIAISIKAYHARTGEQKNELADGAATLRHRPHGVLAVFGPYNFPGHLPNGHIVPALLAGNTLIFKPSELTPWTGETVIKLWERAGLPAGVLNLVQGGRETGQALSSLDDLDGLLFTGSASTGYQLHRQLSGQPEKILALEMGGNNPLIIEDATNMDAAVHLTLQSAFITAGQRCTCARRLLVKQGAQGDAFLARLVDVAGRLQPGRWDDDPQPFIGGLISAQAAQHVIEAWRQREALGGRTLLAPRKVKEGASLLTPGIIELTGVADVPDEEVFGPLLSVWRYDDFDEAIRLANNTRFGLSCGLVSTDRAQFEQLLLEARAGIVNWNKPLTGAASTAPFGGVGASGNHRPSAWYAADYCAWPMASLESPELTLPATLSPGLDFSRREAV</sequence>
<gene>
    <name evidence="6 9" type="primary">astD</name>
    <name evidence="9" type="ORF">NCTC12420_02708</name>
</gene>
<evidence type="ECO:0000256" key="3">
    <source>
        <dbReference type="ARBA" id="ARBA00023027"/>
    </source>
</evidence>
<evidence type="ECO:0000256" key="7">
    <source>
        <dbReference type="PROSITE-ProRule" id="PRU10007"/>
    </source>
</evidence>
<evidence type="ECO:0000256" key="1">
    <source>
        <dbReference type="ARBA" id="ARBA00022503"/>
    </source>
</evidence>
<dbReference type="UniPathway" id="UPA00185">
    <property type="reaction ID" value="UER00282"/>
</dbReference>
<dbReference type="InterPro" id="IPR029510">
    <property type="entry name" value="Ald_DH_CS_GLU"/>
</dbReference>
<evidence type="ECO:0000313" key="10">
    <source>
        <dbReference type="Proteomes" id="UP000254220"/>
    </source>
</evidence>
<evidence type="ECO:0000256" key="4">
    <source>
        <dbReference type="ARBA" id="ARBA00060531"/>
    </source>
</evidence>
<keyword evidence="2 6" id="KW-0560">Oxidoreductase</keyword>
<comment type="pathway">
    <text evidence="4 6">Amino-acid degradation; L-arginine degradation via AST pathway; L-glutamate and succinate from L-arginine: step 4/5.</text>
</comment>
<evidence type="ECO:0000313" key="9">
    <source>
        <dbReference type="EMBL" id="SUI02926.1"/>
    </source>
</evidence>
<dbReference type="GO" id="GO:0043824">
    <property type="term" value="F:succinylglutamate-semialdehyde dehydrogenase activity"/>
    <property type="evidence" value="ECO:0007669"/>
    <property type="project" value="UniProtKB-EC"/>
</dbReference>
<dbReference type="InterPro" id="IPR016161">
    <property type="entry name" value="Ald_DH/histidinol_DH"/>
</dbReference>
<proteinExistence type="inferred from homology"/>
<dbReference type="InterPro" id="IPR017649">
    <property type="entry name" value="SuccinylGlu_semiald_DH_AstD"/>
</dbReference>
<dbReference type="FunFam" id="3.40.309.10:FF:000013">
    <property type="entry name" value="N-succinylglutamate 5-semialdehyde dehydrogenase"/>
    <property type="match status" value="1"/>
</dbReference>
<dbReference type="Gene3D" id="3.40.309.10">
    <property type="entry name" value="Aldehyde Dehydrogenase, Chain A, domain 2"/>
    <property type="match status" value="1"/>
</dbReference>
<reference evidence="9 10" key="1">
    <citation type="submission" date="2018-06" db="EMBL/GenBank/DDBJ databases">
        <authorList>
            <consortium name="Pathogen Informatics"/>
            <person name="Doyle S."/>
        </authorList>
    </citation>
    <scope>NUCLEOTIDE SEQUENCE [LARGE SCALE GENOMIC DNA]</scope>
    <source>
        <strain evidence="9 10">NCTC12420</strain>
    </source>
</reference>
<evidence type="ECO:0000256" key="2">
    <source>
        <dbReference type="ARBA" id="ARBA00023002"/>
    </source>
</evidence>
<dbReference type="InterPro" id="IPR016162">
    <property type="entry name" value="Ald_DH_N"/>
</dbReference>
<dbReference type="GO" id="GO:0019545">
    <property type="term" value="P:L-arginine catabolic process to succinate"/>
    <property type="evidence" value="ECO:0007669"/>
    <property type="project" value="UniProtKB-UniRule"/>
</dbReference>
<dbReference type="PROSITE" id="PS00070">
    <property type="entry name" value="ALDEHYDE_DEHYDR_CYS"/>
    <property type="match status" value="1"/>
</dbReference>
<evidence type="ECO:0000256" key="6">
    <source>
        <dbReference type="HAMAP-Rule" id="MF_01174"/>
    </source>
</evidence>
<feature type="active site" evidence="6">
    <location>
        <position position="528"/>
    </location>
</feature>
<dbReference type="Pfam" id="PF00171">
    <property type="entry name" value="Aldedh"/>
    <property type="match status" value="1"/>
</dbReference>
<dbReference type="NCBIfam" id="TIGR03240">
    <property type="entry name" value="arg_catab_astD"/>
    <property type="match status" value="1"/>
</dbReference>
<dbReference type="FunFam" id="3.40.605.10:FF:000010">
    <property type="entry name" value="N-succinylglutamate 5-semialdehyde dehydrogenase"/>
    <property type="match status" value="1"/>
</dbReference>
<comment type="catalytic activity">
    <reaction evidence="6">
        <text>N-succinyl-L-glutamate 5-semialdehyde + NAD(+) + H2O = N-succinyl-L-glutamate + NADH + 2 H(+)</text>
        <dbReference type="Rhea" id="RHEA:10812"/>
        <dbReference type="ChEBI" id="CHEBI:15377"/>
        <dbReference type="ChEBI" id="CHEBI:15378"/>
        <dbReference type="ChEBI" id="CHEBI:57540"/>
        <dbReference type="ChEBI" id="CHEBI:57945"/>
        <dbReference type="ChEBI" id="CHEBI:58520"/>
        <dbReference type="ChEBI" id="CHEBI:58763"/>
        <dbReference type="EC" id="1.2.1.71"/>
    </reaction>
</comment>
<dbReference type="GO" id="GO:0008791">
    <property type="term" value="F:arginine N-succinyltransferase activity"/>
    <property type="evidence" value="ECO:0007669"/>
    <property type="project" value="InterPro"/>
</dbReference>
<dbReference type="Gene3D" id="3.40.605.10">
    <property type="entry name" value="Aldehyde Dehydrogenase, Chain A, domain 1"/>
    <property type="match status" value="1"/>
</dbReference>
<dbReference type="GO" id="GO:0019544">
    <property type="term" value="P:L-arginine catabolic process to L-glutamate"/>
    <property type="evidence" value="ECO:0007669"/>
    <property type="project" value="UniProtKB-UniRule"/>
</dbReference>
<dbReference type="SUPFAM" id="SSF55729">
    <property type="entry name" value="Acyl-CoA N-acyltransferases (Nat)"/>
    <property type="match status" value="1"/>
</dbReference>
<organism evidence="9 10">
    <name type="scientific">Salmonella enterica subsp. indica</name>
    <dbReference type="NCBI Taxonomy" id="59207"/>
    <lineage>
        <taxon>Bacteria</taxon>
        <taxon>Pseudomonadati</taxon>
        <taxon>Pseudomonadota</taxon>
        <taxon>Gammaproteobacteria</taxon>
        <taxon>Enterobacterales</taxon>
        <taxon>Enterobacteriaceae</taxon>
        <taxon>Salmonella</taxon>
    </lineage>
</organism>
<dbReference type="InterPro" id="IPR016181">
    <property type="entry name" value="Acyl_CoA_acyltransferase"/>
</dbReference>
<feature type="domain" description="Aldehyde dehydrogenase" evidence="8">
    <location>
        <begin position="260"/>
        <end position="709"/>
    </location>
</feature>
<comment type="function">
    <text evidence="6">Catalyzes the NAD-dependent reduction of succinylglutamate semialdehyde into succinylglutamate.</text>
</comment>
<dbReference type="InterPro" id="IPR007041">
    <property type="entry name" value="Arg_succinylTrfase_AstA/AruG"/>
</dbReference>
<protein>
    <recommendedName>
        <fullName evidence="6">N-succinylglutamate 5-semialdehyde dehydrogenase</fullName>
        <ecNumber evidence="6">1.2.1.71</ecNumber>
    </recommendedName>
    <alternativeName>
        <fullName evidence="6">Succinylglutamic semialdehyde dehydrogenase</fullName>
        <shortName evidence="6">SGSD</shortName>
    </alternativeName>
</protein>